<reference evidence="2" key="1">
    <citation type="submission" date="2022-01" db="EMBL/GenBank/DDBJ databases">
        <authorList>
            <person name="King R."/>
        </authorList>
    </citation>
    <scope>NUCLEOTIDE SEQUENCE</scope>
</reference>
<keyword evidence="1" id="KW-0812">Transmembrane</keyword>
<gene>
    <name evidence="2" type="ORF">PSYICH_LOCUS8030</name>
</gene>
<evidence type="ECO:0000313" key="2">
    <source>
        <dbReference type="EMBL" id="CAH1107385.1"/>
    </source>
</evidence>
<feature type="transmembrane region" description="Helical" evidence="1">
    <location>
        <begin position="6"/>
        <end position="24"/>
    </location>
</feature>
<dbReference type="OrthoDB" id="10015795at2759"/>
<dbReference type="EMBL" id="OV651833">
    <property type="protein sequence ID" value="CAH1107385.1"/>
    <property type="molecule type" value="Genomic_DNA"/>
</dbReference>
<keyword evidence="1" id="KW-1133">Transmembrane helix</keyword>
<evidence type="ECO:0000313" key="3">
    <source>
        <dbReference type="Proteomes" id="UP001153636"/>
    </source>
</evidence>
<accession>A0A9P0CWA6</accession>
<dbReference type="AlphaFoldDB" id="A0A9P0CWA6"/>
<evidence type="ECO:0000256" key="1">
    <source>
        <dbReference type="SAM" id="Phobius"/>
    </source>
</evidence>
<name>A0A9P0CWA6_9CUCU</name>
<dbReference type="Proteomes" id="UP001153636">
    <property type="component" value="Chromosome 21"/>
</dbReference>
<keyword evidence="3" id="KW-1185">Reference proteome</keyword>
<sequence>MIQNCLVFWINIVLFHLKIILNMLRKSDKPLQQIIRRKVEIDVSLNKSRTHNICTYPQFEKEHTGGPTVPGTIFQFGRGLFSNVTLKINRPDNCCSLKDGSIVLIHNFIIRNNIKFIIGKKFNNCSDFYTKPCSSADLNIYLVRLEDLGPLQSWNVEEINSKHILMNLRDQPCITMPLVHI</sequence>
<keyword evidence="1" id="KW-0472">Membrane</keyword>
<protein>
    <submittedName>
        <fullName evidence="2">Uncharacterized protein</fullName>
    </submittedName>
</protein>
<proteinExistence type="predicted"/>
<organism evidence="2 3">
    <name type="scientific">Psylliodes chrysocephalus</name>
    <dbReference type="NCBI Taxonomy" id="3402493"/>
    <lineage>
        <taxon>Eukaryota</taxon>
        <taxon>Metazoa</taxon>
        <taxon>Ecdysozoa</taxon>
        <taxon>Arthropoda</taxon>
        <taxon>Hexapoda</taxon>
        <taxon>Insecta</taxon>
        <taxon>Pterygota</taxon>
        <taxon>Neoptera</taxon>
        <taxon>Endopterygota</taxon>
        <taxon>Coleoptera</taxon>
        <taxon>Polyphaga</taxon>
        <taxon>Cucujiformia</taxon>
        <taxon>Chrysomeloidea</taxon>
        <taxon>Chrysomelidae</taxon>
        <taxon>Galerucinae</taxon>
        <taxon>Alticini</taxon>
        <taxon>Psylliodes</taxon>
    </lineage>
</organism>